<dbReference type="PANTHER" id="PTHR48086">
    <property type="entry name" value="SODIUM/PROLINE SYMPORTER-RELATED"/>
    <property type="match status" value="1"/>
</dbReference>
<evidence type="ECO:0000256" key="5">
    <source>
        <dbReference type="ARBA" id="ARBA00022989"/>
    </source>
</evidence>
<feature type="transmembrane region" description="Helical" evidence="8">
    <location>
        <begin position="40"/>
        <end position="59"/>
    </location>
</feature>
<feature type="transmembrane region" description="Helical" evidence="8">
    <location>
        <begin position="136"/>
        <end position="157"/>
    </location>
</feature>
<evidence type="ECO:0000256" key="7">
    <source>
        <dbReference type="RuleBase" id="RU362091"/>
    </source>
</evidence>
<evidence type="ECO:0000256" key="3">
    <source>
        <dbReference type="ARBA" id="ARBA00022448"/>
    </source>
</evidence>
<comment type="similarity">
    <text evidence="2 7">Belongs to the sodium:solute symporter (SSF) (TC 2.A.21) family.</text>
</comment>
<dbReference type="InterPro" id="IPR038377">
    <property type="entry name" value="Na/Glc_symporter_sf"/>
</dbReference>
<evidence type="ECO:0000256" key="4">
    <source>
        <dbReference type="ARBA" id="ARBA00022692"/>
    </source>
</evidence>
<dbReference type="Gene3D" id="1.20.1730.10">
    <property type="entry name" value="Sodium/glucose cotransporter"/>
    <property type="match status" value="1"/>
</dbReference>
<dbReference type="KEGG" id="thyd:TTHT_1357"/>
<keyword evidence="3" id="KW-0813">Transport</keyword>
<keyword evidence="5 8" id="KW-1133">Transmembrane helix</keyword>
<feature type="transmembrane region" description="Helical" evidence="8">
    <location>
        <begin position="265"/>
        <end position="289"/>
    </location>
</feature>
<dbReference type="PROSITE" id="PS50283">
    <property type="entry name" value="NA_SOLUT_SYMP_3"/>
    <property type="match status" value="1"/>
</dbReference>
<evidence type="ECO:0000256" key="1">
    <source>
        <dbReference type="ARBA" id="ARBA00004141"/>
    </source>
</evidence>
<feature type="transmembrane region" description="Helical" evidence="8">
    <location>
        <begin position="199"/>
        <end position="215"/>
    </location>
</feature>
<evidence type="ECO:0000313" key="9">
    <source>
        <dbReference type="EMBL" id="BBB32870.1"/>
    </source>
</evidence>
<name>A0A7R6PY06_9BACT</name>
<evidence type="ECO:0000256" key="8">
    <source>
        <dbReference type="SAM" id="Phobius"/>
    </source>
</evidence>
<feature type="transmembrane region" description="Helical" evidence="8">
    <location>
        <begin position="71"/>
        <end position="91"/>
    </location>
</feature>
<feature type="transmembrane region" description="Helical" evidence="8">
    <location>
        <begin position="111"/>
        <end position="129"/>
    </location>
</feature>
<dbReference type="RefSeq" id="WP_201327171.1">
    <property type="nucleotide sequence ID" value="NZ_AP017470.1"/>
</dbReference>
<dbReference type="EMBL" id="AP017470">
    <property type="protein sequence ID" value="BBB32870.1"/>
    <property type="molecule type" value="Genomic_DNA"/>
</dbReference>
<accession>A0A7R6PY06</accession>
<keyword evidence="4 8" id="KW-0812">Transmembrane</keyword>
<sequence length="395" mass="42820">MFAIAIAFLLIMGVISVPFAKKSKTKEGYFVSSRGLKTATLSFTLAATTIGGSAIVVSLKLIEKYGISGIFMDISGGIGLILLSFTLANRVRGTGALTLPSILKTKLNSPSYKAISIALILAEICWLALSIKGIQILGNFSTGKTAMITSLIVGYSLIGGQWSVSKTDIIQFLLIVIGLILYLINPLSTKKLFLKIPDFSLIYLCTLMLISHIIGPDIYSKLLSAKDEKTAKKGAFFSGVLKILFSILLIWAFKNGFSLKSLNAFVFLTVFSAIVSSIDSMLITSTSIICEDILSINNNRAMKLATVIIGAISFLLAIFTPNIISLLASGYTILLVAITFPALSFFLFKKVENKSFLIPVFAFFVFYAITKSTEFSFFSSLFFGGLTLAYTKIHS</sequence>
<keyword evidence="10" id="KW-1185">Reference proteome</keyword>
<dbReference type="GO" id="GO:0022857">
    <property type="term" value="F:transmembrane transporter activity"/>
    <property type="evidence" value="ECO:0007669"/>
    <property type="project" value="InterPro"/>
</dbReference>
<dbReference type="Pfam" id="PF00474">
    <property type="entry name" value="SSF"/>
    <property type="match status" value="1"/>
</dbReference>
<proteinExistence type="inferred from homology"/>
<feature type="transmembrane region" description="Helical" evidence="8">
    <location>
        <begin position="301"/>
        <end position="319"/>
    </location>
</feature>
<evidence type="ECO:0000256" key="6">
    <source>
        <dbReference type="ARBA" id="ARBA00023136"/>
    </source>
</evidence>
<dbReference type="InterPro" id="IPR001734">
    <property type="entry name" value="Na/solute_symporter"/>
</dbReference>
<keyword evidence="6 8" id="KW-0472">Membrane</keyword>
<protein>
    <submittedName>
        <fullName evidence="9">Solute:Na+ symporter, SSS family</fullName>
    </submittedName>
</protein>
<dbReference type="GO" id="GO:0005886">
    <property type="term" value="C:plasma membrane"/>
    <property type="evidence" value="ECO:0007669"/>
    <property type="project" value="TreeGrafter"/>
</dbReference>
<feature type="transmembrane region" description="Helical" evidence="8">
    <location>
        <begin position="235"/>
        <end position="253"/>
    </location>
</feature>
<dbReference type="InterPro" id="IPR050277">
    <property type="entry name" value="Sodium:Solute_Symporter"/>
</dbReference>
<organism evidence="9 10">
    <name type="scientific">Thermotomaculum hydrothermale</name>
    <dbReference type="NCBI Taxonomy" id="981385"/>
    <lineage>
        <taxon>Bacteria</taxon>
        <taxon>Pseudomonadati</taxon>
        <taxon>Acidobacteriota</taxon>
        <taxon>Holophagae</taxon>
        <taxon>Thermotomaculales</taxon>
        <taxon>Thermotomaculaceae</taxon>
        <taxon>Thermotomaculum</taxon>
    </lineage>
</organism>
<evidence type="ECO:0000256" key="2">
    <source>
        <dbReference type="ARBA" id="ARBA00006434"/>
    </source>
</evidence>
<comment type="subcellular location">
    <subcellularLocation>
        <location evidence="1">Membrane</location>
        <topology evidence="1">Multi-pass membrane protein</topology>
    </subcellularLocation>
</comment>
<evidence type="ECO:0000313" key="10">
    <source>
        <dbReference type="Proteomes" id="UP000595564"/>
    </source>
</evidence>
<gene>
    <name evidence="9" type="ORF">TTHT_1357</name>
</gene>
<feature type="transmembrane region" description="Helical" evidence="8">
    <location>
        <begin position="326"/>
        <end position="348"/>
    </location>
</feature>
<dbReference type="AlphaFoldDB" id="A0A7R6PY06"/>
<dbReference type="Proteomes" id="UP000595564">
    <property type="component" value="Chromosome"/>
</dbReference>
<feature type="transmembrane region" description="Helical" evidence="8">
    <location>
        <begin position="169"/>
        <end position="187"/>
    </location>
</feature>
<reference evidence="9 10" key="1">
    <citation type="journal article" date="2012" name="Extremophiles">
        <title>Thermotomaculum hydrothermale gen. nov., sp. nov., a novel heterotrophic thermophile within the phylum Acidobacteria from a deep-sea hydrothermal vent chimney in the Southern Okinawa Trough.</title>
        <authorList>
            <person name="Izumi H."/>
            <person name="Nunoura T."/>
            <person name="Miyazaki M."/>
            <person name="Mino S."/>
            <person name="Toki T."/>
            <person name="Takai K."/>
            <person name="Sako Y."/>
            <person name="Sawabe T."/>
            <person name="Nakagawa S."/>
        </authorList>
    </citation>
    <scope>NUCLEOTIDE SEQUENCE [LARGE SCALE GENOMIC DNA]</scope>
    <source>
        <strain evidence="9 10">AC55</strain>
    </source>
</reference>
<dbReference type="PANTHER" id="PTHR48086:SF7">
    <property type="entry name" value="SODIUM-SOLUTE SYMPORTER-RELATED"/>
    <property type="match status" value="1"/>
</dbReference>